<comment type="caution">
    <text evidence="1">The sequence shown here is derived from an EMBL/GenBank/DDBJ whole genome shotgun (WGS) entry which is preliminary data.</text>
</comment>
<dbReference type="AlphaFoldDB" id="A0AAW1IA76"/>
<evidence type="ECO:0000313" key="1">
    <source>
        <dbReference type="EMBL" id="KAK9686256.1"/>
    </source>
</evidence>
<dbReference type="Proteomes" id="UP001458880">
    <property type="component" value="Unassembled WGS sequence"/>
</dbReference>
<gene>
    <name evidence="1" type="ORF">QE152_g37332</name>
</gene>
<protein>
    <submittedName>
        <fullName evidence="1">Uncharacterized protein</fullName>
    </submittedName>
</protein>
<sequence>MFDTFIDKNADSTCTVSSLKRQRIECVCDQPAPATKRCPLHEVVEIGDEITLPDAAIERHTLNECICYESGPAHGMCPLHEMDAFDANQVIGELNDDFLDILANLNFNDDNTPIVIVNISQPADDINDIIRNPLIQVGIQKLIAANRADIEQHNCGQLDQICPHCRAKFFKNERNARRMYNKCCAGGNVILAPFHQHSIELSDFGMDDPPEEINMMDDRIDIDEERQEANIMVNQLNEDQRNIFDMIIEAINNENEQQRLGILCFWFWWSWEIFPL</sequence>
<organism evidence="1 2">
    <name type="scientific">Popillia japonica</name>
    <name type="common">Japanese beetle</name>
    <dbReference type="NCBI Taxonomy" id="7064"/>
    <lineage>
        <taxon>Eukaryota</taxon>
        <taxon>Metazoa</taxon>
        <taxon>Ecdysozoa</taxon>
        <taxon>Arthropoda</taxon>
        <taxon>Hexapoda</taxon>
        <taxon>Insecta</taxon>
        <taxon>Pterygota</taxon>
        <taxon>Neoptera</taxon>
        <taxon>Endopterygota</taxon>
        <taxon>Coleoptera</taxon>
        <taxon>Polyphaga</taxon>
        <taxon>Scarabaeiformia</taxon>
        <taxon>Scarabaeidae</taxon>
        <taxon>Rutelinae</taxon>
        <taxon>Popillia</taxon>
    </lineage>
</organism>
<reference evidence="1 2" key="1">
    <citation type="journal article" date="2024" name="BMC Genomics">
        <title>De novo assembly and annotation of Popillia japonica's genome with initial clues to its potential as an invasive pest.</title>
        <authorList>
            <person name="Cucini C."/>
            <person name="Boschi S."/>
            <person name="Funari R."/>
            <person name="Cardaioli E."/>
            <person name="Iannotti N."/>
            <person name="Marturano G."/>
            <person name="Paoli F."/>
            <person name="Bruttini M."/>
            <person name="Carapelli A."/>
            <person name="Frati F."/>
            <person name="Nardi F."/>
        </authorList>
    </citation>
    <scope>NUCLEOTIDE SEQUENCE [LARGE SCALE GENOMIC DNA]</scope>
    <source>
        <strain evidence="1">DMR45628</strain>
    </source>
</reference>
<evidence type="ECO:0000313" key="2">
    <source>
        <dbReference type="Proteomes" id="UP001458880"/>
    </source>
</evidence>
<accession>A0AAW1IA76</accession>
<keyword evidence="2" id="KW-1185">Reference proteome</keyword>
<dbReference type="EMBL" id="JASPKY010000719">
    <property type="protein sequence ID" value="KAK9686256.1"/>
    <property type="molecule type" value="Genomic_DNA"/>
</dbReference>
<proteinExistence type="predicted"/>
<name>A0AAW1IA76_POPJA</name>